<dbReference type="SUPFAM" id="SSF51569">
    <property type="entry name" value="Aldolase"/>
    <property type="match status" value="1"/>
</dbReference>
<dbReference type="Gene3D" id="3.20.20.70">
    <property type="entry name" value="Aldolase class I"/>
    <property type="match status" value="1"/>
</dbReference>
<dbReference type="Proteomes" id="UP000054526">
    <property type="component" value="Unassembled WGS sequence"/>
</dbReference>
<evidence type="ECO:0000256" key="3">
    <source>
        <dbReference type="ARBA" id="ARBA00011233"/>
    </source>
</evidence>
<gene>
    <name evidence="6" type="ORF">SD71_20285</name>
</gene>
<organism evidence="6 7">
    <name type="scientific">Cohnella kolymensis</name>
    <dbReference type="NCBI Taxonomy" id="1590652"/>
    <lineage>
        <taxon>Bacteria</taxon>
        <taxon>Bacillati</taxon>
        <taxon>Bacillota</taxon>
        <taxon>Bacilli</taxon>
        <taxon>Bacillales</taxon>
        <taxon>Paenibacillaceae</taxon>
        <taxon>Cohnella</taxon>
    </lineage>
</organism>
<evidence type="ECO:0000256" key="4">
    <source>
        <dbReference type="ARBA" id="ARBA00023239"/>
    </source>
</evidence>
<evidence type="ECO:0000313" key="7">
    <source>
        <dbReference type="Proteomes" id="UP000054526"/>
    </source>
</evidence>
<sequence>MLTQLSTCRIVPVIRTSSTELAYNAVRLLLNAGFHTAEITLSVPGAVELIKQFSAQENVLVGAGTVLNAKEAQACIEAGAKYIISPVLADHVPELCKEANVLCILSGLTPSEIYTAWNRGSAAIKVFPAHSMGGPGYLKSLRSVFPSIPLVPTGGVNLHNIGDYFQAGASFVGVGSDLVNTALIENDPASFIELGRKYLQSIET</sequence>
<keyword evidence="7" id="KW-1185">Reference proteome</keyword>
<dbReference type="PANTHER" id="PTHR30246">
    <property type="entry name" value="2-KETO-3-DEOXY-6-PHOSPHOGLUCONATE ALDOLASE"/>
    <property type="match status" value="1"/>
</dbReference>
<evidence type="ECO:0008006" key="8">
    <source>
        <dbReference type="Google" id="ProtNLM"/>
    </source>
</evidence>
<protein>
    <recommendedName>
        <fullName evidence="8">2-dehydro-3-deoxyphosphogluconate aldolase</fullName>
    </recommendedName>
</protein>
<keyword evidence="5" id="KW-0119">Carbohydrate metabolism</keyword>
<dbReference type="NCBIfam" id="TIGR01182">
    <property type="entry name" value="eda"/>
    <property type="match status" value="1"/>
</dbReference>
<name>A0ABR5A1B2_9BACL</name>
<dbReference type="InterPro" id="IPR013785">
    <property type="entry name" value="Aldolase_TIM"/>
</dbReference>
<comment type="caution">
    <text evidence="6">The sequence shown here is derived from an EMBL/GenBank/DDBJ whole genome shotgun (WGS) entry which is preliminary data.</text>
</comment>
<evidence type="ECO:0000256" key="1">
    <source>
        <dbReference type="ARBA" id="ARBA00004761"/>
    </source>
</evidence>
<comment type="pathway">
    <text evidence="1">Carbohydrate acid metabolism.</text>
</comment>
<proteinExistence type="inferred from homology"/>
<evidence type="ECO:0000313" key="6">
    <source>
        <dbReference type="EMBL" id="KIL34443.1"/>
    </source>
</evidence>
<dbReference type="CDD" id="cd00452">
    <property type="entry name" value="KDPG_aldolase"/>
    <property type="match status" value="1"/>
</dbReference>
<evidence type="ECO:0000256" key="5">
    <source>
        <dbReference type="ARBA" id="ARBA00023277"/>
    </source>
</evidence>
<comment type="subunit">
    <text evidence="3">Homotrimer.</text>
</comment>
<dbReference type="EMBL" id="JXAL01000033">
    <property type="protein sequence ID" value="KIL34443.1"/>
    <property type="molecule type" value="Genomic_DNA"/>
</dbReference>
<comment type="similarity">
    <text evidence="2">Belongs to the KHG/KDPG aldolase family.</text>
</comment>
<evidence type="ECO:0000256" key="2">
    <source>
        <dbReference type="ARBA" id="ARBA00006906"/>
    </source>
</evidence>
<reference evidence="6 7" key="1">
    <citation type="submission" date="2014-12" db="EMBL/GenBank/DDBJ databases">
        <title>Draft genome sequence of Cohnella kolymensis strain B-2846.</title>
        <authorList>
            <person name="Karlyshev A.V."/>
            <person name="Kudryashova E.B."/>
        </authorList>
    </citation>
    <scope>NUCLEOTIDE SEQUENCE [LARGE SCALE GENOMIC DNA]</scope>
    <source>
        <strain evidence="6 7">VKM B-2846</strain>
    </source>
</reference>
<dbReference type="PANTHER" id="PTHR30246:SF1">
    <property type="entry name" value="2-DEHYDRO-3-DEOXY-6-PHOSPHOGALACTONATE ALDOLASE-RELATED"/>
    <property type="match status" value="1"/>
</dbReference>
<accession>A0ABR5A1B2</accession>
<dbReference type="InterPro" id="IPR000887">
    <property type="entry name" value="Aldlse_KDPG_KHG"/>
</dbReference>
<keyword evidence="4" id="KW-0456">Lyase</keyword>
<dbReference type="Pfam" id="PF01081">
    <property type="entry name" value="Aldolase"/>
    <property type="match status" value="1"/>
</dbReference>